<reference evidence="1 2" key="1">
    <citation type="submission" date="2017-06" db="EMBL/GenBank/DDBJ databases">
        <authorList>
            <person name="Kim H.J."/>
            <person name="Triplett B.A."/>
        </authorList>
    </citation>
    <scope>NUCLEOTIDE SEQUENCE [LARGE SCALE GENOMIC DNA]</scope>
    <source>
        <strain evidence="1 2">DS15</strain>
    </source>
</reference>
<dbReference type="Proteomes" id="UP000198339">
    <property type="component" value="Unassembled WGS sequence"/>
</dbReference>
<evidence type="ECO:0000313" key="2">
    <source>
        <dbReference type="Proteomes" id="UP000198339"/>
    </source>
</evidence>
<evidence type="ECO:0008006" key="3">
    <source>
        <dbReference type="Google" id="ProtNLM"/>
    </source>
</evidence>
<proteinExistence type="predicted"/>
<name>A0A239HGJ2_9SPHN</name>
<dbReference type="EMBL" id="FZPA01000005">
    <property type="protein sequence ID" value="SNS80422.1"/>
    <property type="molecule type" value="Genomic_DNA"/>
</dbReference>
<dbReference type="InterPro" id="IPR036291">
    <property type="entry name" value="NAD(P)-bd_dom_sf"/>
</dbReference>
<accession>A0A239HGJ2</accession>
<organism evidence="1 2">
    <name type="scientific">Sphingopyxis indica</name>
    <dbReference type="NCBI Taxonomy" id="436663"/>
    <lineage>
        <taxon>Bacteria</taxon>
        <taxon>Pseudomonadati</taxon>
        <taxon>Pseudomonadota</taxon>
        <taxon>Alphaproteobacteria</taxon>
        <taxon>Sphingomonadales</taxon>
        <taxon>Sphingomonadaceae</taxon>
        <taxon>Sphingopyxis</taxon>
    </lineage>
</organism>
<gene>
    <name evidence="1" type="ORF">SAMN06295955_105148</name>
</gene>
<keyword evidence="2" id="KW-1185">Reference proteome</keyword>
<dbReference type="SUPFAM" id="SSF51735">
    <property type="entry name" value="NAD(P)-binding Rossmann-fold domains"/>
    <property type="match status" value="1"/>
</dbReference>
<evidence type="ECO:0000313" key="1">
    <source>
        <dbReference type="EMBL" id="SNS80422.1"/>
    </source>
</evidence>
<sequence length="36" mass="3667">MAGQPRAGGPMFLACDDSSYMSGQVLHPNGGMIVNG</sequence>
<dbReference type="AlphaFoldDB" id="A0A239HGJ2"/>
<protein>
    <recommendedName>
        <fullName evidence="3">Enoyl-(Acyl carrier protein) reductase</fullName>
    </recommendedName>
</protein>